<keyword evidence="2" id="KW-0812">Transmembrane</keyword>
<comment type="caution">
    <text evidence="5">The sequence shown here is derived from an EMBL/GenBank/DDBJ whole genome shotgun (WGS) entry which is preliminary data.</text>
</comment>
<dbReference type="InterPro" id="IPR036721">
    <property type="entry name" value="RCK_C_sf"/>
</dbReference>
<dbReference type="SUPFAM" id="SSF116726">
    <property type="entry name" value="TrkA C-terminal domain-like"/>
    <property type="match status" value="2"/>
</dbReference>
<sequence length="562" mass="63329">MKFFTSQLSFFLSNRSTTVNIKRLFRFLTGLALLILAYSIIFHFIMLYEGQAHSWVTGFYWTLTVMSTLGFGDITFTSDLGRVFSVVVLLSGMLSLLILLPFTFIEFFYAPWLEAQSKARAPRELPEDTRDHIIITHFDPISQSLIEKLDYYNYQYVLLIDELTKALEYYDQGYQVVFGELDDPETYRKLRVEQASMVVTLGNDMANSNISNTVRELDEDVIIVATANSANSLDLLKLAGANHVIQLGRMLGRSLSRRTIGQDRRVHVIGRFEDLIIAEATAYQTPMVGQTLKESGIREQLGINIVGIWERGEFKPARTDSVIKKESVLVIAGTLEQLRTYDEYMAIYQASDKPVIIVGAGRVGRGTAEAFEERGMDYRIIEKNPDRIKDNDKYILGSAEDIETLKKAGIQDAPCIIITTHDDNVNIYLTIYARQLRPNIQIISRSTLQRNVSTLHRAGADFVMSYATMGGNAIFNILERNDVVMIAEGLNVFSIETPNSLQDKTLNSSNIREETGCNVLAIKKNGTQVTNPSPDSVLTADSELVLIANREAEEAFMNKYMD</sequence>
<gene>
    <name evidence="5" type="ORF">LQ318_15455</name>
</gene>
<feature type="domain" description="RCK C-terminal" evidence="4">
    <location>
        <begin position="263"/>
        <end position="347"/>
    </location>
</feature>
<evidence type="ECO:0000259" key="3">
    <source>
        <dbReference type="PROSITE" id="PS51201"/>
    </source>
</evidence>
<dbReference type="Gene3D" id="1.10.287.70">
    <property type="match status" value="1"/>
</dbReference>
<dbReference type="Pfam" id="PF02254">
    <property type="entry name" value="TrkA_N"/>
    <property type="match status" value="2"/>
</dbReference>
<dbReference type="Pfam" id="PF02080">
    <property type="entry name" value="TrkA_C"/>
    <property type="match status" value="2"/>
</dbReference>
<dbReference type="InterPro" id="IPR050721">
    <property type="entry name" value="Trk_Ktr_HKT_K-transport"/>
</dbReference>
<reference evidence="5 6" key="1">
    <citation type="submission" date="2021-11" db="EMBL/GenBank/DDBJ databases">
        <title>Aliifidinibius sp. nov., a new bacterium isolated from saline soil.</title>
        <authorList>
            <person name="Galisteo C."/>
            <person name="De La Haba R."/>
            <person name="Sanchez-Porro C."/>
            <person name="Ventosa A."/>
        </authorList>
    </citation>
    <scope>NUCLEOTIDE SEQUENCE [LARGE SCALE GENOMIC DNA]</scope>
    <source>
        <strain evidence="5 6">KACC 190600</strain>
    </source>
</reference>
<evidence type="ECO:0000256" key="2">
    <source>
        <dbReference type="SAM" id="Phobius"/>
    </source>
</evidence>
<dbReference type="SUPFAM" id="SSF51735">
    <property type="entry name" value="NAD(P)-binding Rossmann-fold domains"/>
    <property type="match status" value="2"/>
</dbReference>
<feature type="transmembrane region" description="Helical" evidence="2">
    <location>
        <begin position="24"/>
        <end position="46"/>
    </location>
</feature>
<dbReference type="Pfam" id="PF07885">
    <property type="entry name" value="Ion_trans_2"/>
    <property type="match status" value="1"/>
</dbReference>
<feature type="transmembrane region" description="Helical" evidence="2">
    <location>
        <begin position="58"/>
        <end position="76"/>
    </location>
</feature>
<feature type="domain" description="RCK N-terminal" evidence="3">
    <location>
        <begin position="352"/>
        <end position="464"/>
    </location>
</feature>
<evidence type="ECO:0000313" key="6">
    <source>
        <dbReference type="Proteomes" id="UP001207337"/>
    </source>
</evidence>
<comment type="subcellular location">
    <subcellularLocation>
        <location evidence="1">Cell membrane</location>
        <topology evidence="1">Multi-pass membrane protein</topology>
    </subcellularLocation>
</comment>
<dbReference type="Gene3D" id="3.30.70.1450">
    <property type="entry name" value="Regulator of K+ conductance, C-terminal domain"/>
    <property type="match status" value="2"/>
</dbReference>
<feature type="domain" description="RCK C-terminal" evidence="4">
    <location>
        <begin position="480"/>
        <end position="562"/>
    </location>
</feature>
<organism evidence="5 6">
    <name type="scientific">Fodinibius salicampi</name>
    <dbReference type="NCBI Taxonomy" id="1920655"/>
    <lineage>
        <taxon>Bacteria</taxon>
        <taxon>Pseudomonadati</taxon>
        <taxon>Balneolota</taxon>
        <taxon>Balneolia</taxon>
        <taxon>Balneolales</taxon>
        <taxon>Balneolaceae</taxon>
        <taxon>Fodinibius</taxon>
    </lineage>
</organism>
<accession>A0ABT3Q2G9</accession>
<proteinExistence type="predicted"/>
<dbReference type="InterPro" id="IPR013099">
    <property type="entry name" value="K_chnl_dom"/>
</dbReference>
<dbReference type="EMBL" id="JAJNDC010000005">
    <property type="protein sequence ID" value="MCW9714304.1"/>
    <property type="molecule type" value="Genomic_DNA"/>
</dbReference>
<dbReference type="InterPro" id="IPR003148">
    <property type="entry name" value="RCK_N"/>
</dbReference>
<dbReference type="Gene3D" id="3.40.50.720">
    <property type="entry name" value="NAD(P)-binding Rossmann-like Domain"/>
    <property type="match status" value="2"/>
</dbReference>
<feature type="transmembrane region" description="Helical" evidence="2">
    <location>
        <begin position="83"/>
        <end position="110"/>
    </location>
</feature>
<dbReference type="PANTHER" id="PTHR43833">
    <property type="entry name" value="POTASSIUM CHANNEL PROTEIN 2-RELATED-RELATED"/>
    <property type="match status" value="1"/>
</dbReference>
<protein>
    <submittedName>
        <fullName evidence="5">NAD-binding protein</fullName>
    </submittedName>
</protein>
<evidence type="ECO:0000259" key="4">
    <source>
        <dbReference type="PROSITE" id="PS51202"/>
    </source>
</evidence>
<dbReference type="PROSITE" id="PS51201">
    <property type="entry name" value="RCK_N"/>
    <property type="match status" value="2"/>
</dbReference>
<dbReference type="RefSeq" id="WP_265791497.1">
    <property type="nucleotide sequence ID" value="NZ_BAABRS010000005.1"/>
</dbReference>
<dbReference type="InterPro" id="IPR006037">
    <property type="entry name" value="RCK_C"/>
</dbReference>
<dbReference type="SUPFAM" id="SSF81324">
    <property type="entry name" value="Voltage-gated potassium channels"/>
    <property type="match status" value="1"/>
</dbReference>
<dbReference type="PANTHER" id="PTHR43833:SF13">
    <property type="entry name" value="POTASSIUM CHANNEL PROTEIN 2-RELATED"/>
    <property type="match status" value="1"/>
</dbReference>
<feature type="domain" description="RCK N-terminal" evidence="3">
    <location>
        <begin position="130"/>
        <end position="245"/>
    </location>
</feature>
<keyword evidence="2" id="KW-0472">Membrane</keyword>
<keyword evidence="2" id="KW-1133">Transmembrane helix</keyword>
<dbReference type="PROSITE" id="PS51202">
    <property type="entry name" value="RCK_C"/>
    <property type="match status" value="2"/>
</dbReference>
<evidence type="ECO:0000256" key="1">
    <source>
        <dbReference type="ARBA" id="ARBA00004651"/>
    </source>
</evidence>
<name>A0ABT3Q2G9_9BACT</name>
<dbReference type="Proteomes" id="UP001207337">
    <property type="component" value="Unassembled WGS sequence"/>
</dbReference>
<keyword evidence="6" id="KW-1185">Reference proteome</keyword>
<evidence type="ECO:0000313" key="5">
    <source>
        <dbReference type="EMBL" id="MCW9714304.1"/>
    </source>
</evidence>
<dbReference type="InterPro" id="IPR036291">
    <property type="entry name" value="NAD(P)-bd_dom_sf"/>
</dbReference>